<feature type="compositionally biased region" description="Polar residues" evidence="1">
    <location>
        <begin position="232"/>
        <end position="248"/>
    </location>
</feature>
<evidence type="ECO:0000256" key="1">
    <source>
        <dbReference type="SAM" id="MobiDB-lite"/>
    </source>
</evidence>
<dbReference type="OrthoDB" id="14167at2759"/>
<dbReference type="GO" id="GO:0005737">
    <property type="term" value="C:cytoplasm"/>
    <property type="evidence" value="ECO:0007669"/>
    <property type="project" value="InterPro"/>
</dbReference>
<feature type="compositionally biased region" description="Pro residues" evidence="1">
    <location>
        <begin position="394"/>
        <end position="412"/>
    </location>
</feature>
<dbReference type="Gene3D" id="1.20.1270.60">
    <property type="entry name" value="Arfaptin homology (AH) domain/BAR domain"/>
    <property type="match status" value="1"/>
</dbReference>
<protein>
    <recommendedName>
        <fullName evidence="2">BAR domain-containing protein</fullName>
    </recommendedName>
</protein>
<dbReference type="CDD" id="cd07593">
    <property type="entry name" value="BAR_MUG137_fungi"/>
    <property type="match status" value="1"/>
</dbReference>
<feature type="domain" description="BAR" evidence="2">
    <location>
        <begin position="15"/>
        <end position="237"/>
    </location>
</feature>
<dbReference type="STRING" id="1073089.A0A1L9S2K6"/>
<accession>A0A1L9S2K6</accession>
<feature type="compositionally biased region" description="Polar residues" evidence="1">
    <location>
        <begin position="368"/>
        <end position="385"/>
    </location>
</feature>
<dbReference type="RefSeq" id="XP_040695057.1">
    <property type="nucleotide sequence ID" value="XM_040837038.1"/>
</dbReference>
<reference evidence="4" key="1">
    <citation type="journal article" date="2017" name="Genome Biol.">
        <title>Comparative genomics reveals high biological diversity and specific adaptations in the industrially and medically important fungal genus Aspergillus.</title>
        <authorList>
            <person name="de Vries R.P."/>
            <person name="Riley R."/>
            <person name="Wiebenga A."/>
            <person name="Aguilar-Osorio G."/>
            <person name="Amillis S."/>
            <person name="Uchima C.A."/>
            <person name="Anderluh G."/>
            <person name="Asadollahi M."/>
            <person name="Askin M."/>
            <person name="Barry K."/>
            <person name="Battaglia E."/>
            <person name="Bayram O."/>
            <person name="Benocci T."/>
            <person name="Braus-Stromeyer S.A."/>
            <person name="Caldana C."/>
            <person name="Canovas D."/>
            <person name="Cerqueira G.C."/>
            <person name="Chen F."/>
            <person name="Chen W."/>
            <person name="Choi C."/>
            <person name="Clum A."/>
            <person name="Dos Santos R.A."/>
            <person name="Damasio A.R."/>
            <person name="Diallinas G."/>
            <person name="Emri T."/>
            <person name="Fekete E."/>
            <person name="Flipphi M."/>
            <person name="Freyberg S."/>
            <person name="Gallo A."/>
            <person name="Gournas C."/>
            <person name="Habgood R."/>
            <person name="Hainaut M."/>
            <person name="Harispe M.L."/>
            <person name="Henrissat B."/>
            <person name="Hilden K.S."/>
            <person name="Hope R."/>
            <person name="Hossain A."/>
            <person name="Karabika E."/>
            <person name="Karaffa L."/>
            <person name="Karanyi Z."/>
            <person name="Krasevec N."/>
            <person name="Kuo A."/>
            <person name="Kusch H."/>
            <person name="LaButti K."/>
            <person name="Lagendijk E.L."/>
            <person name="Lapidus A."/>
            <person name="Levasseur A."/>
            <person name="Lindquist E."/>
            <person name="Lipzen A."/>
            <person name="Logrieco A.F."/>
            <person name="MacCabe A."/>
            <person name="Maekelae M.R."/>
            <person name="Malavazi I."/>
            <person name="Melin P."/>
            <person name="Meyer V."/>
            <person name="Mielnichuk N."/>
            <person name="Miskei M."/>
            <person name="Molnar A.P."/>
            <person name="Mule G."/>
            <person name="Ngan C.Y."/>
            <person name="Orejas M."/>
            <person name="Orosz E."/>
            <person name="Ouedraogo J.P."/>
            <person name="Overkamp K.M."/>
            <person name="Park H.-S."/>
            <person name="Perrone G."/>
            <person name="Piumi F."/>
            <person name="Punt P.J."/>
            <person name="Ram A.F."/>
            <person name="Ramon A."/>
            <person name="Rauscher S."/>
            <person name="Record E."/>
            <person name="Riano-Pachon D.M."/>
            <person name="Robert V."/>
            <person name="Roehrig J."/>
            <person name="Ruller R."/>
            <person name="Salamov A."/>
            <person name="Salih N.S."/>
            <person name="Samson R.A."/>
            <person name="Sandor E."/>
            <person name="Sanguinetti M."/>
            <person name="Schuetze T."/>
            <person name="Sepcic K."/>
            <person name="Shelest E."/>
            <person name="Sherlock G."/>
            <person name="Sophianopoulou V."/>
            <person name="Squina F.M."/>
            <person name="Sun H."/>
            <person name="Susca A."/>
            <person name="Todd R.B."/>
            <person name="Tsang A."/>
            <person name="Unkles S.E."/>
            <person name="van de Wiele N."/>
            <person name="van Rossen-Uffink D."/>
            <person name="Oliveira J.V."/>
            <person name="Vesth T.C."/>
            <person name="Visser J."/>
            <person name="Yu J.-H."/>
            <person name="Zhou M."/>
            <person name="Andersen M.R."/>
            <person name="Archer D.B."/>
            <person name="Baker S.E."/>
            <person name="Benoit I."/>
            <person name="Brakhage A.A."/>
            <person name="Braus G.H."/>
            <person name="Fischer R."/>
            <person name="Frisvad J.C."/>
            <person name="Goldman G.H."/>
            <person name="Houbraken J."/>
            <person name="Oakley B."/>
            <person name="Pocsi I."/>
            <person name="Scazzocchio C."/>
            <person name="Seiboth B."/>
            <person name="vanKuyk P.A."/>
            <person name="Wortman J."/>
            <person name="Dyer P.S."/>
            <person name="Grigoriev I.V."/>
        </authorList>
    </citation>
    <scope>NUCLEOTIDE SEQUENCE [LARGE SCALE GENOMIC DNA]</scope>
    <source>
        <strain evidence="4">DTO 134E9</strain>
    </source>
</reference>
<dbReference type="PROSITE" id="PS51021">
    <property type="entry name" value="BAR"/>
    <property type="match status" value="1"/>
</dbReference>
<organism evidence="3 4">
    <name type="scientific">Aspergillus wentii DTO 134E9</name>
    <dbReference type="NCBI Taxonomy" id="1073089"/>
    <lineage>
        <taxon>Eukaryota</taxon>
        <taxon>Fungi</taxon>
        <taxon>Dikarya</taxon>
        <taxon>Ascomycota</taxon>
        <taxon>Pezizomycotina</taxon>
        <taxon>Eurotiomycetes</taxon>
        <taxon>Eurotiomycetidae</taxon>
        <taxon>Eurotiales</taxon>
        <taxon>Aspergillaceae</taxon>
        <taxon>Aspergillus</taxon>
        <taxon>Aspergillus subgen. Cremei</taxon>
    </lineage>
</organism>
<dbReference type="GeneID" id="63752886"/>
<feature type="compositionally biased region" description="Polar residues" evidence="1">
    <location>
        <begin position="301"/>
        <end position="319"/>
    </location>
</feature>
<dbReference type="AlphaFoldDB" id="A0A1L9S2K6"/>
<dbReference type="InterPro" id="IPR004148">
    <property type="entry name" value="BAR_dom"/>
</dbReference>
<dbReference type="InterPro" id="IPR027267">
    <property type="entry name" value="AH/BAR_dom_sf"/>
</dbReference>
<dbReference type="SMART" id="SM00721">
    <property type="entry name" value="BAR"/>
    <property type="match status" value="1"/>
</dbReference>
<sequence>MHVNKKFGRFKQWAGERMGGEVKTSLSDDFKAMETEMNVRHDGVDRIHKSMTAYVKSVSKRNEGDDKEKTLPIAHLGGSMVSHGEDFDVNSEYGRCMTMFGRAEERLARVQESYISQANSSWLESLERSLTQMKDYQASRKKLDSRRLAYDTSLSKMEKAKREDFRVEEELRTQKVKYEEANEDVFRRMQDIKDSEAENVVDLTAFLEAQLSYHERCREVLLQLKNEWPGGQATTQTPNGRRSGRARSNTAHSYYERYEPLHEEPQTETEPRPIIRSSQPVETGFPRPVFNRTPTFEGPSQLRQEQPSYQLPSRTNSENYMPRRDSSQVLPISTRVPSTDYYVNSPDDISPRSGNSPDNSYRGRSVSPAPSNGSVMSRRTSSTHLNGVGGFKKGPPPPPPSRAKKPPPPPPMKRALLTVGDS</sequence>
<feature type="region of interest" description="Disordered" evidence="1">
    <location>
        <begin position="255"/>
        <end position="422"/>
    </location>
</feature>
<gene>
    <name evidence="3" type="ORF">ASPWEDRAFT_47970</name>
</gene>
<feature type="region of interest" description="Disordered" evidence="1">
    <location>
        <begin position="229"/>
        <end position="248"/>
    </location>
</feature>
<keyword evidence="4" id="KW-1185">Reference proteome</keyword>
<feature type="compositionally biased region" description="Polar residues" evidence="1">
    <location>
        <begin position="327"/>
        <end position="337"/>
    </location>
</feature>
<proteinExistence type="predicted"/>
<dbReference type="Proteomes" id="UP000184383">
    <property type="component" value="Unassembled WGS sequence"/>
</dbReference>
<evidence type="ECO:0000259" key="2">
    <source>
        <dbReference type="PROSITE" id="PS51021"/>
    </source>
</evidence>
<evidence type="ECO:0000313" key="3">
    <source>
        <dbReference type="EMBL" id="OJJ41381.1"/>
    </source>
</evidence>
<dbReference type="EMBL" id="KV878209">
    <property type="protein sequence ID" value="OJJ41381.1"/>
    <property type="molecule type" value="Genomic_DNA"/>
</dbReference>
<name>A0A1L9S2K6_ASPWE</name>
<evidence type="ECO:0000313" key="4">
    <source>
        <dbReference type="Proteomes" id="UP000184383"/>
    </source>
</evidence>
<dbReference type="Pfam" id="PF03114">
    <property type="entry name" value="BAR"/>
    <property type="match status" value="1"/>
</dbReference>
<dbReference type="VEuPathDB" id="FungiDB:ASPWEDRAFT_47970"/>
<feature type="compositionally biased region" description="Basic and acidic residues" evidence="1">
    <location>
        <begin position="255"/>
        <end position="273"/>
    </location>
</feature>
<dbReference type="SUPFAM" id="SSF103657">
    <property type="entry name" value="BAR/IMD domain-like"/>
    <property type="match status" value="1"/>
</dbReference>